<accession>A0ABD1LT32</accession>
<dbReference type="Gene3D" id="1.20.5.170">
    <property type="match status" value="1"/>
</dbReference>
<evidence type="ECO:0000313" key="12">
    <source>
        <dbReference type="Proteomes" id="UP001603857"/>
    </source>
</evidence>
<evidence type="ECO:0000256" key="9">
    <source>
        <dbReference type="SAM" id="Phobius"/>
    </source>
</evidence>
<keyword evidence="9" id="KW-0812">Transmembrane</keyword>
<keyword evidence="5" id="KW-0238">DNA-binding</keyword>
<reference evidence="11 12" key="1">
    <citation type="submission" date="2024-08" db="EMBL/GenBank/DDBJ databases">
        <title>Insights into the chromosomal genome structure of Flemingia macrophylla.</title>
        <authorList>
            <person name="Ding Y."/>
            <person name="Zhao Y."/>
            <person name="Bi W."/>
            <person name="Wu M."/>
            <person name="Zhao G."/>
            <person name="Gong Y."/>
            <person name="Li W."/>
            <person name="Zhang P."/>
        </authorList>
    </citation>
    <scope>NUCLEOTIDE SEQUENCE [LARGE SCALE GENOMIC DNA]</scope>
    <source>
        <strain evidence="11">DYQJB</strain>
        <tissue evidence="11">Leaf</tissue>
    </source>
</reference>
<keyword evidence="9" id="KW-1133">Transmembrane helix</keyword>
<evidence type="ECO:0000256" key="1">
    <source>
        <dbReference type="ARBA" id="ARBA00004123"/>
    </source>
</evidence>
<evidence type="ECO:0000259" key="10">
    <source>
        <dbReference type="PROSITE" id="PS50217"/>
    </source>
</evidence>
<dbReference type="GO" id="GO:0005634">
    <property type="term" value="C:nucleus"/>
    <property type="evidence" value="ECO:0007669"/>
    <property type="project" value="UniProtKB-SubCell"/>
</dbReference>
<evidence type="ECO:0000313" key="11">
    <source>
        <dbReference type="EMBL" id="KAL2326674.1"/>
    </source>
</evidence>
<feature type="transmembrane region" description="Helical" evidence="9">
    <location>
        <begin position="209"/>
        <end position="232"/>
    </location>
</feature>
<dbReference type="GO" id="GO:0003677">
    <property type="term" value="F:DNA binding"/>
    <property type="evidence" value="ECO:0007669"/>
    <property type="project" value="UniProtKB-KW"/>
</dbReference>
<comment type="similarity">
    <text evidence="3">Belongs to the bZIP family.</text>
</comment>
<comment type="subcellular location">
    <subcellularLocation>
        <location evidence="2">Endoplasmic reticulum membrane</location>
        <topology evidence="2">Single-pass membrane protein</topology>
    </subcellularLocation>
    <subcellularLocation>
        <location evidence="1">Nucleus</location>
    </subcellularLocation>
</comment>
<keyword evidence="4" id="KW-0805">Transcription regulation</keyword>
<dbReference type="SUPFAM" id="SSF57959">
    <property type="entry name" value="Leucine zipper domain"/>
    <property type="match status" value="1"/>
</dbReference>
<organism evidence="11 12">
    <name type="scientific">Flemingia macrophylla</name>
    <dbReference type="NCBI Taxonomy" id="520843"/>
    <lineage>
        <taxon>Eukaryota</taxon>
        <taxon>Viridiplantae</taxon>
        <taxon>Streptophyta</taxon>
        <taxon>Embryophyta</taxon>
        <taxon>Tracheophyta</taxon>
        <taxon>Spermatophyta</taxon>
        <taxon>Magnoliopsida</taxon>
        <taxon>eudicotyledons</taxon>
        <taxon>Gunneridae</taxon>
        <taxon>Pentapetalae</taxon>
        <taxon>rosids</taxon>
        <taxon>fabids</taxon>
        <taxon>Fabales</taxon>
        <taxon>Fabaceae</taxon>
        <taxon>Papilionoideae</taxon>
        <taxon>50 kb inversion clade</taxon>
        <taxon>NPAAA clade</taxon>
        <taxon>indigoferoid/millettioid clade</taxon>
        <taxon>Phaseoleae</taxon>
        <taxon>Flemingia</taxon>
    </lineage>
</organism>
<evidence type="ECO:0000256" key="7">
    <source>
        <dbReference type="ARBA" id="ARBA00023242"/>
    </source>
</evidence>
<dbReference type="PROSITE" id="PS50217">
    <property type="entry name" value="BZIP"/>
    <property type="match status" value="1"/>
</dbReference>
<evidence type="ECO:0000256" key="3">
    <source>
        <dbReference type="ARBA" id="ARBA00007163"/>
    </source>
</evidence>
<dbReference type="Proteomes" id="UP001603857">
    <property type="component" value="Unassembled WGS sequence"/>
</dbReference>
<keyword evidence="12" id="KW-1185">Reference proteome</keyword>
<dbReference type="InterPro" id="IPR004827">
    <property type="entry name" value="bZIP"/>
</dbReference>
<keyword evidence="9" id="KW-0472">Membrane</keyword>
<gene>
    <name evidence="11" type="ORF">Fmac_025732</name>
</gene>
<feature type="domain" description="BZIP" evidence="10">
    <location>
        <begin position="121"/>
        <end position="163"/>
    </location>
</feature>
<dbReference type="PANTHER" id="PTHR47416:SF8">
    <property type="entry name" value="BASIC-LEUCINE ZIPPER TRANSCRIPTION FACTOR E-RELATED"/>
    <property type="match status" value="1"/>
</dbReference>
<keyword evidence="6" id="KW-0804">Transcription</keyword>
<name>A0ABD1LT32_9FABA</name>
<dbReference type="GO" id="GO:0005789">
    <property type="term" value="C:endoplasmic reticulum membrane"/>
    <property type="evidence" value="ECO:0007669"/>
    <property type="project" value="UniProtKB-SubCell"/>
</dbReference>
<proteinExistence type="inferred from homology"/>
<protein>
    <recommendedName>
        <fullName evidence="10">BZIP domain-containing protein</fullName>
    </recommendedName>
</protein>
<dbReference type="EMBL" id="JBGMDY010000008">
    <property type="protein sequence ID" value="KAL2326674.1"/>
    <property type="molecule type" value="Genomic_DNA"/>
</dbReference>
<comment type="caution">
    <text evidence="11">The sequence shown here is derived from an EMBL/GenBank/DDBJ whole genome shotgun (WGS) entry which is preliminary data.</text>
</comment>
<evidence type="ECO:0000256" key="8">
    <source>
        <dbReference type="SAM" id="MobiDB-lite"/>
    </source>
</evidence>
<sequence length="282" mass="32480">MDRVEETLLAQFDGESFLEDFPESHVDDFFQEDNTAPVTVTDNPNPNNFLLSDVENLLMAHAETDAFFPETPSFESDDFYKLLEQMLVEPHEGPQTQPSKAESDEGSAVDRTDDATPDEPMSKKLKRQLRNRDAAVRSRERKKLYVKDLEMKSRYLEGECRRLGHLLQCCYAENHALRLCLQSCGATGATMTTQESAVLLLEPLLLGSLLWFMGIVCHLSLPLMLLVTAVFPRENVKQKGLRRVTQKWPESKISECFQMQTFVKRRRCRAPRTKMKYNFMIF</sequence>
<dbReference type="PANTHER" id="PTHR47416">
    <property type="entry name" value="BASIC-LEUCINE ZIPPER TRANSCRIPTION FACTOR F-RELATED"/>
    <property type="match status" value="1"/>
</dbReference>
<dbReference type="AlphaFoldDB" id="A0ABD1LT32"/>
<evidence type="ECO:0000256" key="6">
    <source>
        <dbReference type="ARBA" id="ARBA00023163"/>
    </source>
</evidence>
<evidence type="ECO:0000256" key="5">
    <source>
        <dbReference type="ARBA" id="ARBA00023125"/>
    </source>
</evidence>
<dbReference type="PROSITE" id="PS00036">
    <property type="entry name" value="BZIP_BASIC"/>
    <property type="match status" value="1"/>
</dbReference>
<dbReference type="CDD" id="cd14704">
    <property type="entry name" value="bZIP_HY5-like"/>
    <property type="match status" value="1"/>
</dbReference>
<feature type="region of interest" description="Disordered" evidence="8">
    <location>
        <begin position="90"/>
        <end position="136"/>
    </location>
</feature>
<dbReference type="SMART" id="SM00338">
    <property type="entry name" value="BRLZ"/>
    <property type="match status" value="1"/>
</dbReference>
<evidence type="ECO:0000256" key="4">
    <source>
        <dbReference type="ARBA" id="ARBA00023015"/>
    </source>
</evidence>
<keyword evidence="7" id="KW-0539">Nucleus</keyword>
<dbReference type="Pfam" id="PF00170">
    <property type="entry name" value="bZIP_1"/>
    <property type="match status" value="1"/>
</dbReference>
<evidence type="ECO:0000256" key="2">
    <source>
        <dbReference type="ARBA" id="ARBA00004389"/>
    </source>
</evidence>
<dbReference type="InterPro" id="IPR046347">
    <property type="entry name" value="bZIP_sf"/>
</dbReference>